<protein>
    <submittedName>
        <fullName evidence="6">LysR family transcriptional regulator</fullName>
    </submittedName>
</protein>
<evidence type="ECO:0000313" key="6">
    <source>
        <dbReference type="EMBL" id="MFD2236726.1"/>
    </source>
</evidence>
<keyword evidence="3" id="KW-0238">DNA-binding</keyword>
<dbReference type="InterPro" id="IPR036390">
    <property type="entry name" value="WH_DNA-bd_sf"/>
</dbReference>
<dbReference type="InterPro" id="IPR005119">
    <property type="entry name" value="LysR_subst-bd"/>
</dbReference>
<dbReference type="PROSITE" id="PS50931">
    <property type="entry name" value="HTH_LYSR"/>
    <property type="match status" value="1"/>
</dbReference>
<dbReference type="PANTHER" id="PTHR30579">
    <property type="entry name" value="TRANSCRIPTIONAL REGULATOR"/>
    <property type="match status" value="1"/>
</dbReference>
<gene>
    <name evidence="6" type="ORF">ACFSKQ_04515</name>
</gene>
<reference evidence="7" key="1">
    <citation type="journal article" date="2019" name="Int. J. Syst. Evol. Microbiol.">
        <title>The Global Catalogue of Microorganisms (GCM) 10K type strain sequencing project: providing services to taxonomists for standard genome sequencing and annotation.</title>
        <authorList>
            <consortium name="The Broad Institute Genomics Platform"/>
            <consortium name="The Broad Institute Genome Sequencing Center for Infectious Disease"/>
            <person name="Wu L."/>
            <person name="Ma J."/>
        </authorList>
    </citation>
    <scope>NUCLEOTIDE SEQUENCE [LARGE SCALE GENOMIC DNA]</scope>
    <source>
        <strain evidence="7">ZS-35-S2</strain>
    </source>
</reference>
<keyword evidence="2" id="KW-0805">Transcription regulation</keyword>
<evidence type="ECO:0000256" key="4">
    <source>
        <dbReference type="ARBA" id="ARBA00023163"/>
    </source>
</evidence>
<dbReference type="RefSeq" id="WP_209740003.1">
    <property type="nucleotide sequence ID" value="NZ_CP072611.1"/>
</dbReference>
<dbReference type="EMBL" id="JBHUIJ010000005">
    <property type="protein sequence ID" value="MFD2236726.1"/>
    <property type="molecule type" value="Genomic_DNA"/>
</dbReference>
<dbReference type="Gene3D" id="3.40.190.290">
    <property type="match status" value="1"/>
</dbReference>
<dbReference type="InterPro" id="IPR050176">
    <property type="entry name" value="LTTR"/>
</dbReference>
<evidence type="ECO:0000256" key="3">
    <source>
        <dbReference type="ARBA" id="ARBA00023125"/>
    </source>
</evidence>
<keyword evidence="4" id="KW-0804">Transcription</keyword>
<dbReference type="InterPro" id="IPR036388">
    <property type="entry name" value="WH-like_DNA-bd_sf"/>
</dbReference>
<feature type="domain" description="HTH lysR-type" evidence="5">
    <location>
        <begin position="1"/>
        <end position="58"/>
    </location>
</feature>
<keyword evidence="7" id="KW-1185">Reference proteome</keyword>
<evidence type="ECO:0000256" key="1">
    <source>
        <dbReference type="ARBA" id="ARBA00009437"/>
    </source>
</evidence>
<dbReference type="SUPFAM" id="SSF53850">
    <property type="entry name" value="Periplasmic binding protein-like II"/>
    <property type="match status" value="1"/>
</dbReference>
<dbReference type="InterPro" id="IPR000847">
    <property type="entry name" value="LysR_HTH_N"/>
</dbReference>
<comment type="similarity">
    <text evidence="1">Belongs to the LysR transcriptional regulatory family.</text>
</comment>
<dbReference type="SUPFAM" id="SSF46785">
    <property type="entry name" value="Winged helix' DNA-binding domain"/>
    <property type="match status" value="1"/>
</dbReference>
<dbReference type="Proteomes" id="UP001597371">
    <property type="component" value="Unassembled WGS sequence"/>
</dbReference>
<proteinExistence type="inferred from homology"/>
<sequence>MNWDDARIFLAVAREGQLLSAARRLGLNHATVGRRLSALEEALGARLFERRPNGCFITAEGETFLASAERIEEEWLAARARLATPGGAVTGTVRIGAPDGFGTAFLAPRLGPLLARHPHLGVELVPVPRAFSLSRREADIAITLERPEHGRLVSRKLVDYSLGLYAATSYLDRRGRPHTLEELAGHDLVGPVDDLLHTPHLAYAADLKLEWRARFAVSSALGQTEATAAGFGIGILHRFLAAPLAGVESVLPQAEVRRSYWLALHESARDVPRIAAVAGFIAELVRAERAIFG</sequence>
<accession>A0ABW5CJ66</accession>
<dbReference type="Pfam" id="PF00126">
    <property type="entry name" value="HTH_1"/>
    <property type="match status" value="1"/>
</dbReference>
<evidence type="ECO:0000313" key="7">
    <source>
        <dbReference type="Proteomes" id="UP001597371"/>
    </source>
</evidence>
<name>A0ABW5CJ66_9HYPH</name>
<evidence type="ECO:0000256" key="2">
    <source>
        <dbReference type="ARBA" id="ARBA00023015"/>
    </source>
</evidence>
<evidence type="ECO:0000259" key="5">
    <source>
        <dbReference type="PROSITE" id="PS50931"/>
    </source>
</evidence>
<dbReference type="Pfam" id="PF03466">
    <property type="entry name" value="LysR_substrate"/>
    <property type="match status" value="1"/>
</dbReference>
<organism evidence="6 7">
    <name type="scientific">Aureimonas populi</name>
    <dbReference type="NCBI Taxonomy" id="1701758"/>
    <lineage>
        <taxon>Bacteria</taxon>
        <taxon>Pseudomonadati</taxon>
        <taxon>Pseudomonadota</taxon>
        <taxon>Alphaproteobacteria</taxon>
        <taxon>Hyphomicrobiales</taxon>
        <taxon>Aurantimonadaceae</taxon>
        <taxon>Aureimonas</taxon>
    </lineage>
</organism>
<dbReference type="Gene3D" id="1.10.10.10">
    <property type="entry name" value="Winged helix-like DNA-binding domain superfamily/Winged helix DNA-binding domain"/>
    <property type="match status" value="1"/>
</dbReference>
<dbReference type="PANTHER" id="PTHR30579:SF3">
    <property type="entry name" value="TRANSCRIPTIONAL REGULATORY PROTEIN"/>
    <property type="match status" value="1"/>
</dbReference>
<comment type="caution">
    <text evidence="6">The sequence shown here is derived from an EMBL/GenBank/DDBJ whole genome shotgun (WGS) entry which is preliminary data.</text>
</comment>